<accession>A0A976FFJ6</accession>
<evidence type="ECO:0000259" key="6">
    <source>
        <dbReference type="PROSITE" id="PS50178"/>
    </source>
</evidence>
<dbReference type="InterPro" id="IPR013083">
    <property type="entry name" value="Znf_RING/FYVE/PHD"/>
</dbReference>
<keyword evidence="8" id="KW-1185">Reference proteome</keyword>
<gene>
    <name evidence="7" type="ORF">CCR75_006539</name>
</gene>
<feature type="region of interest" description="Disordered" evidence="5">
    <location>
        <begin position="513"/>
        <end position="591"/>
    </location>
</feature>
<dbReference type="Gene3D" id="3.30.40.10">
    <property type="entry name" value="Zinc/RING finger domain, C3HC4 (zinc finger)"/>
    <property type="match status" value="1"/>
</dbReference>
<name>A0A976FFJ6_BRELC</name>
<dbReference type="AlphaFoldDB" id="A0A976FFJ6"/>
<sequence length="837" mass="95601">MPQPQALKRVVPRGNSAMAQFKPSRWQVENRCGICNVEFSLMTARHHCRYCGLSVCGKHSRNKVIVPTSLAKVPQRVCDKCYPTCRNIISGVVPPHRRDVPDDKVRRPALETTSERDYGKRMRIPGDREERRDMKTWNGKEGRDDPRRMGQRNEEPHTVNPARDRRIRSLQITSLQGAKSPHGTDSREEVSSGGKPSRERRAREGDLHPKDLFYDPRDDERRHRDPQRRDVREDPREKERRVQDPRERDKYRRNRDPRERDARERDPQERRLRPRDPRERHTREKELGLRDLRDDTRDRRLQDRERRYRERRGGALHERDLFDDSPRKTFSHDSPGRRERRKLASNEVARSRKPKPMQIPMPNAVKGLRGKRGETSLRTVSTNLSRRNGALGLNDDTKTQRRREEAEELQEKPNEFADSTFSIFSLAGSDLDDSEDKARKHAEAKKKSMRQPNKGTKVIKRKSMEKKEHLDFSASSSSVKSMDMSAITQKYLKPNPAAAMPTNNLQLTIEEGSDEEATKRELSRRKAAPQAYSQEKGRNAPSLSPDNKGRCEPSKGLSPSRHNISDSFQDSSKIGPEQNVSNASSPSTQNSVMSISEYNGFQDTQTFLNSDNSFSGDNDGIEDSTLLHAAANREKEKRRAKIRAKKEAIAGIDAASLEAVSKARTAATYSLTVRDKAMMRQISDLEAIVLQHQKELPDLLDMNSEAIKRSEKAQRGLQRAKVRVAQYEKAHAAVSRAIRNGKLFIQQKEYMAAILELSRATGIEPSNATLWYLMTECRLLVGQPVAAEKACMTCLQLQPTGVGVAMLGRILHERGRHDEAIACYLSALGRNDESEDE</sequence>
<dbReference type="Pfam" id="PF01363">
    <property type="entry name" value="FYVE"/>
    <property type="match status" value="1"/>
</dbReference>
<dbReference type="InterPro" id="IPR017455">
    <property type="entry name" value="Znf_FYVE-rel"/>
</dbReference>
<feature type="domain" description="FYVE-type" evidence="6">
    <location>
        <begin position="26"/>
        <end position="86"/>
    </location>
</feature>
<feature type="compositionally biased region" description="Polar residues" evidence="5">
    <location>
        <begin position="560"/>
        <end position="591"/>
    </location>
</feature>
<dbReference type="OrthoDB" id="957735at2759"/>
<evidence type="ECO:0000256" key="2">
    <source>
        <dbReference type="ARBA" id="ARBA00022771"/>
    </source>
</evidence>
<evidence type="ECO:0000256" key="3">
    <source>
        <dbReference type="ARBA" id="ARBA00022833"/>
    </source>
</evidence>
<dbReference type="EMBL" id="SHOA02000002">
    <property type="protein sequence ID" value="TDH65937.1"/>
    <property type="molecule type" value="Genomic_DNA"/>
</dbReference>
<dbReference type="RefSeq" id="XP_067815436.1">
    <property type="nucleotide sequence ID" value="XM_067964609.1"/>
</dbReference>
<organism evidence="7 8">
    <name type="scientific">Bremia lactucae</name>
    <name type="common">Lettuce downy mildew</name>
    <dbReference type="NCBI Taxonomy" id="4779"/>
    <lineage>
        <taxon>Eukaryota</taxon>
        <taxon>Sar</taxon>
        <taxon>Stramenopiles</taxon>
        <taxon>Oomycota</taxon>
        <taxon>Peronosporomycetes</taxon>
        <taxon>Peronosporales</taxon>
        <taxon>Peronosporaceae</taxon>
        <taxon>Bremia</taxon>
    </lineage>
</organism>
<dbReference type="InterPro" id="IPR052113">
    <property type="entry name" value="FYVE-type_Zinc_Finger"/>
</dbReference>
<feature type="region of interest" description="Disordered" evidence="5">
    <location>
        <begin position="95"/>
        <end position="374"/>
    </location>
</feature>
<evidence type="ECO:0000256" key="5">
    <source>
        <dbReference type="SAM" id="MobiDB-lite"/>
    </source>
</evidence>
<feature type="compositionally biased region" description="Basic and acidic residues" evidence="5">
    <location>
        <begin position="96"/>
        <end position="157"/>
    </location>
</feature>
<dbReference type="SUPFAM" id="SSF48452">
    <property type="entry name" value="TPR-like"/>
    <property type="match status" value="1"/>
</dbReference>
<dbReference type="InterPro" id="IPR011011">
    <property type="entry name" value="Znf_FYVE_PHD"/>
</dbReference>
<dbReference type="GO" id="GO:0008270">
    <property type="term" value="F:zinc ion binding"/>
    <property type="evidence" value="ECO:0007669"/>
    <property type="project" value="UniProtKB-KW"/>
</dbReference>
<dbReference type="Gene3D" id="1.25.40.10">
    <property type="entry name" value="Tetratricopeptide repeat domain"/>
    <property type="match status" value="1"/>
</dbReference>
<dbReference type="KEGG" id="blac:94350280"/>
<evidence type="ECO:0000256" key="1">
    <source>
        <dbReference type="ARBA" id="ARBA00022723"/>
    </source>
</evidence>
<keyword evidence="3" id="KW-0862">Zinc</keyword>
<dbReference type="InterPro" id="IPR011990">
    <property type="entry name" value="TPR-like_helical_dom_sf"/>
</dbReference>
<dbReference type="CDD" id="cd15760">
    <property type="entry name" value="FYVE_scVPS27p_like"/>
    <property type="match status" value="1"/>
</dbReference>
<evidence type="ECO:0000313" key="7">
    <source>
        <dbReference type="EMBL" id="TDH65937.1"/>
    </source>
</evidence>
<dbReference type="GeneID" id="94350280"/>
<feature type="compositionally biased region" description="Basic and acidic residues" evidence="5">
    <location>
        <begin position="182"/>
        <end position="337"/>
    </location>
</feature>
<dbReference type="InterPro" id="IPR000306">
    <property type="entry name" value="Znf_FYVE"/>
</dbReference>
<dbReference type="PANTHER" id="PTHR39490">
    <property type="entry name" value="ARRESTIN DOMAIN-CONTAINING PROTEIN D"/>
    <property type="match status" value="1"/>
</dbReference>
<feature type="compositionally biased region" description="Basic residues" evidence="5">
    <location>
        <begin position="439"/>
        <end position="449"/>
    </location>
</feature>
<proteinExistence type="predicted"/>
<dbReference type="SMART" id="SM00064">
    <property type="entry name" value="FYVE"/>
    <property type="match status" value="1"/>
</dbReference>
<evidence type="ECO:0000256" key="4">
    <source>
        <dbReference type="PROSITE-ProRule" id="PRU00091"/>
    </source>
</evidence>
<comment type="caution">
    <text evidence="7">The sequence shown here is derived from an EMBL/GenBank/DDBJ whole genome shotgun (WGS) entry which is preliminary data.</text>
</comment>
<dbReference type="PANTHER" id="PTHR39490:SF8">
    <property type="entry name" value="ZINC FINGER FYVE DOMAIN-CONTAINING PROTEIN 21"/>
    <property type="match status" value="1"/>
</dbReference>
<keyword evidence="2 4" id="KW-0863">Zinc-finger</keyword>
<feature type="region of interest" description="Disordered" evidence="5">
    <location>
        <begin position="387"/>
        <end position="477"/>
    </location>
</feature>
<keyword evidence="1" id="KW-0479">Metal-binding</keyword>
<dbReference type="Proteomes" id="UP000294530">
    <property type="component" value="Unassembled WGS sequence"/>
</dbReference>
<dbReference type="SUPFAM" id="SSF57903">
    <property type="entry name" value="FYVE/PHD zinc finger"/>
    <property type="match status" value="1"/>
</dbReference>
<dbReference type="PROSITE" id="PS50178">
    <property type="entry name" value="ZF_FYVE"/>
    <property type="match status" value="1"/>
</dbReference>
<protein>
    <recommendedName>
        <fullName evidence="6">FYVE-type domain-containing protein</fullName>
    </recommendedName>
</protein>
<evidence type="ECO:0000313" key="8">
    <source>
        <dbReference type="Proteomes" id="UP000294530"/>
    </source>
</evidence>
<feature type="compositionally biased region" description="Basic and acidic residues" evidence="5">
    <location>
        <begin position="395"/>
        <end position="415"/>
    </location>
</feature>
<reference evidence="7 8" key="1">
    <citation type="journal article" date="2021" name="Genome Biol.">
        <title>AFLAP: assembly-free linkage analysis pipeline using k-mers from genome sequencing data.</title>
        <authorList>
            <person name="Fletcher K."/>
            <person name="Zhang L."/>
            <person name="Gil J."/>
            <person name="Han R."/>
            <person name="Cavanaugh K."/>
            <person name="Michelmore R."/>
        </authorList>
    </citation>
    <scope>NUCLEOTIDE SEQUENCE [LARGE SCALE GENOMIC DNA]</scope>
    <source>
        <strain evidence="7 8">SF5</strain>
    </source>
</reference>